<proteinExistence type="predicted"/>
<sequence length="137" mass="15079">MMKDRQSVLVVEDEILIRLALVDLLEDEGFQVYEASNVLEAVAILGQAEAIDAVITDVDMPGALNGFDLMRLVASCYSQSLVIVTSGAHRPSASELAEGCHFVEKPYRSQTLLDLLDRHIEGSCEGGKRNFNERLRA</sequence>
<evidence type="ECO:0000256" key="1">
    <source>
        <dbReference type="ARBA" id="ARBA00022553"/>
    </source>
</evidence>
<name>A0ABW4M2B8_9HYPH</name>
<feature type="domain" description="Response regulatory" evidence="5">
    <location>
        <begin position="7"/>
        <end position="120"/>
    </location>
</feature>
<dbReference type="InterPro" id="IPR050595">
    <property type="entry name" value="Bact_response_regulator"/>
</dbReference>
<evidence type="ECO:0000256" key="3">
    <source>
        <dbReference type="ARBA" id="ARBA00023163"/>
    </source>
</evidence>
<dbReference type="InterPro" id="IPR001789">
    <property type="entry name" value="Sig_transdc_resp-reg_receiver"/>
</dbReference>
<dbReference type="Gene3D" id="3.40.50.2300">
    <property type="match status" value="1"/>
</dbReference>
<dbReference type="CDD" id="cd00156">
    <property type="entry name" value="REC"/>
    <property type="match status" value="1"/>
</dbReference>
<evidence type="ECO:0000313" key="6">
    <source>
        <dbReference type="EMBL" id="MFD1745435.1"/>
    </source>
</evidence>
<dbReference type="SMART" id="SM00448">
    <property type="entry name" value="REC"/>
    <property type="match status" value="1"/>
</dbReference>
<dbReference type="PANTHER" id="PTHR44591">
    <property type="entry name" value="STRESS RESPONSE REGULATOR PROTEIN 1"/>
    <property type="match status" value="1"/>
</dbReference>
<organism evidence="6 7">
    <name type="scientific">Rhizobium helianthi</name>
    <dbReference type="NCBI Taxonomy" id="1132695"/>
    <lineage>
        <taxon>Bacteria</taxon>
        <taxon>Pseudomonadati</taxon>
        <taxon>Pseudomonadota</taxon>
        <taxon>Alphaproteobacteria</taxon>
        <taxon>Hyphomicrobiales</taxon>
        <taxon>Rhizobiaceae</taxon>
        <taxon>Rhizobium/Agrobacterium group</taxon>
        <taxon>Rhizobium</taxon>
    </lineage>
</organism>
<evidence type="ECO:0000259" key="5">
    <source>
        <dbReference type="PROSITE" id="PS50110"/>
    </source>
</evidence>
<accession>A0ABW4M2B8</accession>
<gene>
    <name evidence="6" type="ORF">ACFSE1_08195</name>
</gene>
<dbReference type="EMBL" id="JBHUEQ010000015">
    <property type="protein sequence ID" value="MFD1745435.1"/>
    <property type="molecule type" value="Genomic_DNA"/>
</dbReference>
<feature type="modified residue" description="4-aspartylphosphate" evidence="4">
    <location>
        <position position="57"/>
    </location>
</feature>
<keyword evidence="7" id="KW-1185">Reference proteome</keyword>
<comment type="caution">
    <text evidence="6">The sequence shown here is derived from an EMBL/GenBank/DDBJ whole genome shotgun (WGS) entry which is preliminary data.</text>
</comment>
<dbReference type="PANTHER" id="PTHR44591:SF3">
    <property type="entry name" value="RESPONSE REGULATORY DOMAIN-CONTAINING PROTEIN"/>
    <property type="match status" value="1"/>
</dbReference>
<protein>
    <submittedName>
        <fullName evidence="6">Response regulator</fullName>
    </submittedName>
</protein>
<keyword evidence="2" id="KW-0805">Transcription regulation</keyword>
<dbReference type="PROSITE" id="PS50110">
    <property type="entry name" value="RESPONSE_REGULATORY"/>
    <property type="match status" value="1"/>
</dbReference>
<dbReference type="Proteomes" id="UP001597322">
    <property type="component" value="Unassembled WGS sequence"/>
</dbReference>
<evidence type="ECO:0000256" key="4">
    <source>
        <dbReference type="PROSITE-ProRule" id="PRU00169"/>
    </source>
</evidence>
<keyword evidence="1 4" id="KW-0597">Phosphoprotein</keyword>
<keyword evidence="3" id="KW-0804">Transcription</keyword>
<reference evidence="7" key="1">
    <citation type="journal article" date="2019" name="Int. J. Syst. Evol. Microbiol.">
        <title>The Global Catalogue of Microorganisms (GCM) 10K type strain sequencing project: providing services to taxonomists for standard genome sequencing and annotation.</title>
        <authorList>
            <consortium name="The Broad Institute Genomics Platform"/>
            <consortium name="The Broad Institute Genome Sequencing Center for Infectious Disease"/>
            <person name="Wu L."/>
            <person name="Ma J."/>
        </authorList>
    </citation>
    <scope>NUCLEOTIDE SEQUENCE [LARGE SCALE GENOMIC DNA]</scope>
    <source>
        <strain evidence="7">CG52</strain>
    </source>
</reference>
<dbReference type="Pfam" id="PF00072">
    <property type="entry name" value="Response_reg"/>
    <property type="match status" value="1"/>
</dbReference>
<evidence type="ECO:0000313" key="7">
    <source>
        <dbReference type="Proteomes" id="UP001597322"/>
    </source>
</evidence>
<evidence type="ECO:0000256" key="2">
    <source>
        <dbReference type="ARBA" id="ARBA00023015"/>
    </source>
</evidence>
<dbReference type="InterPro" id="IPR011006">
    <property type="entry name" value="CheY-like_superfamily"/>
</dbReference>
<dbReference type="SUPFAM" id="SSF52172">
    <property type="entry name" value="CheY-like"/>
    <property type="match status" value="1"/>
</dbReference>
<dbReference type="RefSeq" id="WP_377399095.1">
    <property type="nucleotide sequence ID" value="NZ_JBHUEQ010000015.1"/>
</dbReference>